<dbReference type="EMBL" id="CP003167">
    <property type="protein sequence ID" value="AGB03100.1"/>
    <property type="molecule type" value="Genomic_DNA"/>
</dbReference>
<evidence type="ECO:0000313" key="3">
    <source>
        <dbReference type="Proteomes" id="UP000010824"/>
    </source>
</evidence>
<reference evidence="3" key="1">
    <citation type="submission" date="2011-12" db="EMBL/GenBank/DDBJ databases">
        <title>Complete sequence of Methanoregula formicicum SMSP.</title>
        <authorList>
            <person name="Lucas S."/>
            <person name="Han J."/>
            <person name="Lapidus A."/>
            <person name="Cheng J.-F."/>
            <person name="Goodwin L."/>
            <person name="Pitluck S."/>
            <person name="Peters L."/>
            <person name="Ovchinnikova G."/>
            <person name="Teshima H."/>
            <person name="Detter J.C."/>
            <person name="Han C."/>
            <person name="Tapia R."/>
            <person name="Land M."/>
            <person name="Hauser L."/>
            <person name="Kyrpides N."/>
            <person name="Ivanova N."/>
            <person name="Pagani I."/>
            <person name="Imachi H."/>
            <person name="Tamaki H."/>
            <person name="Sekiguchi Y."/>
            <person name="Kamagata Y."/>
            <person name="Cadillo-Quiroz H."/>
            <person name="Zinder S."/>
            <person name="Liu W.-T."/>
            <person name="Woyke T."/>
        </authorList>
    </citation>
    <scope>NUCLEOTIDE SEQUENCE [LARGE SCALE GENOMIC DNA]</scope>
    <source>
        <strain evidence="3">DSM 22288 / NBRC 105244 / SMSP</strain>
    </source>
</reference>
<dbReference type="AlphaFoldDB" id="L0HGG0"/>
<dbReference type="RefSeq" id="WP_015286063.1">
    <property type="nucleotide sequence ID" value="NC_019943.1"/>
</dbReference>
<name>L0HGG0_METFS</name>
<evidence type="ECO:0000313" key="2">
    <source>
        <dbReference type="EMBL" id="AGB03100.1"/>
    </source>
</evidence>
<dbReference type="STRING" id="593750.Metfor_2093"/>
<dbReference type="GeneID" id="14309485"/>
<keyword evidence="1" id="KW-0472">Membrane</keyword>
<keyword evidence="3" id="KW-1185">Reference proteome</keyword>
<protein>
    <submittedName>
        <fullName evidence="2">Putative membrane protein (DUF2178)</fullName>
    </submittedName>
</protein>
<proteinExistence type="predicted"/>
<dbReference type="Proteomes" id="UP000010824">
    <property type="component" value="Chromosome"/>
</dbReference>
<dbReference type="eggNOG" id="arCOG04440">
    <property type="taxonomic scope" value="Archaea"/>
</dbReference>
<evidence type="ECO:0000256" key="1">
    <source>
        <dbReference type="SAM" id="Phobius"/>
    </source>
</evidence>
<gene>
    <name evidence="2" type="ordered locus">Metfor_2093</name>
</gene>
<reference evidence="2 3" key="2">
    <citation type="journal article" date="2014" name="Genome Announc.">
        <title>Complete Genome Sequence of Methanoregula formicica SMSPT, a Mesophilic Hydrogenotrophic Methanogen Isolated from a Methanogenic Upflow Anaerobic Sludge Blanket Reactor.</title>
        <authorList>
            <person name="Yamamoto K."/>
            <person name="Tamaki H."/>
            <person name="Cadillo-Quiroz H."/>
            <person name="Imachi H."/>
            <person name="Kyrpides N."/>
            <person name="Woyke T."/>
            <person name="Goodwin L."/>
            <person name="Zinder S.H."/>
            <person name="Kamagata Y."/>
            <person name="Liu W.T."/>
        </authorList>
    </citation>
    <scope>NUCLEOTIDE SEQUENCE [LARGE SCALE GENOMIC DNA]</scope>
    <source>
        <strain evidence="3">DSM 22288 / NBRC 105244 / SMSP</strain>
    </source>
</reference>
<keyword evidence="1" id="KW-0812">Transmembrane</keyword>
<feature type="transmembrane region" description="Helical" evidence="1">
    <location>
        <begin position="67"/>
        <end position="90"/>
    </location>
</feature>
<keyword evidence="1" id="KW-1133">Transmembrane helix</keyword>
<feature type="transmembrane region" description="Helical" evidence="1">
    <location>
        <begin position="165"/>
        <end position="188"/>
    </location>
</feature>
<dbReference type="KEGG" id="mfo:Metfor_2093"/>
<feature type="transmembrane region" description="Helical" evidence="1">
    <location>
        <begin position="29"/>
        <end position="47"/>
    </location>
</feature>
<organism evidence="2 3">
    <name type="scientific">Methanoregula formicica (strain DSM 22288 / NBRC 105244 / SMSP)</name>
    <dbReference type="NCBI Taxonomy" id="593750"/>
    <lineage>
        <taxon>Archaea</taxon>
        <taxon>Methanobacteriati</taxon>
        <taxon>Methanobacteriota</taxon>
        <taxon>Stenosarchaea group</taxon>
        <taxon>Methanomicrobia</taxon>
        <taxon>Methanomicrobiales</taxon>
        <taxon>Methanoregulaceae</taxon>
        <taxon>Methanoregula</taxon>
    </lineage>
</organism>
<sequence precursor="true">MKRTTYLAASLIVASMVAAMVGWSMAAGNFLVVVIAIPLGIIVVLACRAQVDVVMADERETRIRSKAALRTLEVLTIGGAIAAVILYSYVVSVPLAPVITGKLVIHDDGRQSMTIAEYQPGSVPGPDTLVRSTTIDDLNSMNESEARTYCTYVREGFRENEERGLAGLTLGFTLAVMLAVFGAFYLYYGRKY</sequence>
<dbReference type="InParanoid" id="L0HGG0"/>
<dbReference type="InterPro" id="IPR019235">
    <property type="entry name" value="DUF2178_TM"/>
</dbReference>
<dbReference type="HOGENOM" id="CLU_1412363_0_0_2"/>
<accession>L0HGG0</accession>
<dbReference type="Pfam" id="PF09946">
    <property type="entry name" value="DUF2178"/>
    <property type="match status" value="1"/>
</dbReference>
<dbReference type="OrthoDB" id="117489at2157"/>